<gene>
    <name evidence="7" type="ORF">O9K51_10580</name>
</gene>
<dbReference type="GO" id="GO:0046983">
    <property type="term" value="F:protein dimerization activity"/>
    <property type="evidence" value="ECO:0007669"/>
    <property type="project" value="InterPro"/>
</dbReference>
<name>A0AB34FBP1_9HYPO</name>
<evidence type="ECO:0000256" key="4">
    <source>
        <dbReference type="ARBA" id="ARBA00022833"/>
    </source>
</evidence>
<dbReference type="AlphaFoldDB" id="A0AB34FBP1"/>
<protein>
    <submittedName>
        <fullName evidence="7">AC transposase</fullName>
    </submittedName>
</protein>
<comment type="subcellular location">
    <subcellularLocation>
        <location evidence="1">Nucleus</location>
    </subcellularLocation>
</comment>
<reference evidence="7" key="1">
    <citation type="submission" date="2023-01" db="EMBL/GenBank/DDBJ databases">
        <title>The growth and conidiation of Purpureocillium lavendulum are regulated by nitrogen source and histone H3K14 acetylation.</title>
        <authorList>
            <person name="Tang P."/>
            <person name="Han J."/>
            <person name="Zhang C."/>
            <person name="Tang P."/>
            <person name="Qi F."/>
            <person name="Zhang K."/>
            <person name="Liang L."/>
        </authorList>
    </citation>
    <scope>NUCLEOTIDE SEQUENCE</scope>
    <source>
        <strain evidence="7">YMF1.00683</strain>
    </source>
</reference>
<evidence type="ECO:0000313" key="8">
    <source>
        <dbReference type="Proteomes" id="UP001163105"/>
    </source>
</evidence>
<evidence type="ECO:0000256" key="3">
    <source>
        <dbReference type="ARBA" id="ARBA00022771"/>
    </source>
</evidence>
<dbReference type="InterPro" id="IPR052035">
    <property type="entry name" value="ZnF_BED_domain_contain"/>
</dbReference>
<keyword evidence="8" id="KW-1185">Reference proteome</keyword>
<dbReference type="GO" id="GO:0005634">
    <property type="term" value="C:nucleus"/>
    <property type="evidence" value="ECO:0007669"/>
    <property type="project" value="UniProtKB-SubCell"/>
</dbReference>
<evidence type="ECO:0000256" key="2">
    <source>
        <dbReference type="ARBA" id="ARBA00022723"/>
    </source>
</evidence>
<comment type="caution">
    <text evidence="7">The sequence shown here is derived from an EMBL/GenBank/DDBJ whole genome shotgun (WGS) entry which is preliminary data.</text>
</comment>
<feature type="domain" description="HAT C-terminal dimerisation" evidence="6">
    <location>
        <begin position="270"/>
        <end position="352"/>
    </location>
</feature>
<dbReference type="GO" id="GO:0008270">
    <property type="term" value="F:zinc ion binding"/>
    <property type="evidence" value="ECO:0007669"/>
    <property type="project" value="UniProtKB-KW"/>
</dbReference>
<keyword evidence="2" id="KW-0479">Metal-binding</keyword>
<proteinExistence type="predicted"/>
<dbReference type="PANTHER" id="PTHR46481:SF10">
    <property type="entry name" value="ZINC FINGER BED DOMAIN-CONTAINING PROTEIN 39"/>
    <property type="match status" value="1"/>
</dbReference>
<evidence type="ECO:0000256" key="1">
    <source>
        <dbReference type="ARBA" id="ARBA00004123"/>
    </source>
</evidence>
<organism evidence="7 8">
    <name type="scientific">Purpureocillium lavendulum</name>
    <dbReference type="NCBI Taxonomy" id="1247861"/>
    <lineage>
        <taxon>Eukaryota</taxon>
        <taxon>Fungi</taxon>
        <taxon>Dikarya</taxon>
        <taxon>Ascomycota</taxon>
        <taxon>Pezizomycotina</taxon>
        <taxon>Sordariomycetes</taxon>
        <taxon>Hypocreomycetidae</taxon>
        <taxon>Hypocreales</taxon>
        <taxon>Ophiocordycipitaceae</taxon>
        <taxon>Purpureocillium</taxon>
    </lineage>
</organism>
<evidence type="ECO:0000256" key="5">
    <source>
        <dbReference type="ARBA" id="ARBA00023242"/>
    </source>
</evidence>
<dbReference type="PANTHER" id="PTHR46481">
    <property type="entry name" value="ZINC FINGER BED DOMAIN-CONTAINING PROTEIN 4"/>
    <property type="match status" value="1"/>
</dbReference>
<evidence type="ECO:0000313" key="7">
    <source>
        <dbReference type="EMBL" id="KAJ6436813.1"/>
    </source>
</evidence>
<keyword evidence="5" id="KW-0539">Nucleus</keyword>
<dbReference type="Pfam" id="PF05699">
    <property type="entry name" value="Dimer_Tnp_hAT"/>
    <property type="match status" value="1"/>
</dbReference>
<dbReference type="InterPro" id="IPR008906">
    <property type="entry name" value="HATC_C_dom"/>
</dbReference>
<keyword evidence="4" id="KW-0862">Zinc</keyword>
<dbReference type="Proteomes" id="UP001163105">
    <property type="component" value="Unassembled WGS sequence"/>
</dbReference>
<evidence type="ECO:0000259" key="6">
    <source>
        <dbReference type="Pfam" id="PF05699"/>
    </source>
</evidence>
<dbReference type="SUPFAM" id="SSF53098">
    <property type="entry name" value="Ribonuclease H-like"/>
    <property type="match status" value="1"/>
</dbReference>
<sequence length="362" mass="40604">MDGVWLSLPKPKALLHELEAELLAYSPEELVRIANEQFPAMEYVKTKSVPGRADAAGGGAAREGANFVREHQCNYVVGALQLFELRREAVLQQGKMTTRPATRSQAAECSTSESPAPNQLPFLALLCFCLTNNHSSAVILSTLGEESAAMVASHVNLAWMKLNEYYNKLWPVAYIGAVVLHPCFGWPALKYHWEGHAAARRWEEDYSARLAKLWKEEYTDHEFPGLAVNQKVSGRKMVSGYDAFFAQSLGKRKRVGSDDRAGNASAPVDEYERYLHNFAPADDKYQFNPLSWWRENEMQYPNLARMATDLLSIPTMSAETERSFSGAGKMVSPLRTRLDQHSIGMAQSLRSWSREGIVLPSW</sequence>
<keyword evidence="3" id="KW-0863">Zinc-finger</keyword>
<accession>A0AB34FBP1</accession>
<dbReference type="InterPro" id="IPR012337">
    <property type="entry name" value="RNaseH-like_sf"/>
</dbReference>
<dbReference type="EMBL" id="JAQHRD010000016">
    <property type="protein sequence ID" value="KAJ6436813.1"/>
    <property type="molecule type" value="Genomic_DNA"/>
</dbReference>